<name>A0A834IZM0_RHYFE</name>
<keyword evidence="3" id="KW-1185">Reference proteome</keyword>
<reference evidence="2" key="1">
    <citation type="submission" date="2020-08" db="EMBL/GenBank/DDBJ databases">
        <title>Genome sequencing and assembly of the red palm weevil Rhynchophorus ferrugineus.</title>
        <authorList>
            <person name="Dias G.B."/>
            <person name="Bergman C.M."/>
            <person name="Manee M."/>
        </authorList>
    </citation>
    <scope>NUCLEOTIDE SEQUENCE</scope>
    <source>
        <strain evidence="2">AA-2017</strain>
        <tissue evidence="2">Whole larva</tissue>
    </source>
</reference>
<evidence type="ECO:0000256" key="1">
    <source>
        <dbReference type="SAM" id="Phobius"/>
    </source>
</evidence>
<dbReference type="Proteomes" id="UP000625711">
    <property type="component" value="Unassembled WGS sequence"/>
</dbReference>
<evidence type="ECO:0000313" key="3">
    <source>
        <dbReference type="Proteomes" id="UP000625711"/>
    </source>
</evidence>
<keyword evidence="1" id="KW-0812">Transmembrane</keyword>
<dbReference type="AlphaFoldDB" id="A0A834IZM0"/>
<feature type="transmembrane region" description="Helical" evidence="1">
    <location>
        <begin position="12"/>
        <end position="35"/>
    </location>
</feature>
<dbReference type="EMBL" id="JAACXV010000016">
    <property type="protein sequence ID" value="KAF7287185.1"/>
    <property type="molecule type" value="Genomic_DNA"/>
</dbReference>
<comment type="caution">
    <text evidence="2">The sequence shown here is derived from an EMBL/GenBank/DDBJ whole genome shotgun (WGS) entry which is preliminary data.</text>
</comment>
<accession>A0A834IZM0</accession>
<sequence length="158" mass="18625">MLDNFLFCFKHKFAAVLMACFCLIAGVFGLTYFSLRIYYRRSLLDEQLLVVCVFYLLLSLILASAIIWECSLLVLIFDFVHISTLSSLIVLTVIYMEHNSLNWLCLFTIIGVGFYWSYCIHLFYKQLRLKKKSYTYYIDGDVYSVCNKLYINKSIRFV</sequence>
<protein>
    <submittedName>
        <fullName evidence="2">Uncharacterized protein</fullName>
    </submittedName>
</protein>
<keyword evidence="1" id="KW-1133">Transmembrane helix</keyword>
<evidence type="ECO:0000313" key="2">
    <source>
        <dbReference type="EMBL" id="KAF7287185.1"/>
    </source>
</evidence>
<feature type="transmembrane region" description="Helical" evidence="1">
    <location>
        <begin position="47"/>
        <end position="68"/>
    </location>
</feature>
<keyword evidence="1" id="KW-0472">Membrane</keyword>
<feature type="transmembrane region" description="Helical" evidence="1">
    <location>
        <begin position="75"/>
        <end position="95"/>
    </location>
</feature>
<dbReference type="OrthoDB" id="6729420at2759"/>
<gene>
    <name evidence="2" type="ORF">GWI33_002550</name>
</gene>
<proteinExistence type="predicted"/>
<organism evidence="2 3">
    <name type="scientific">Rhynchophorus ferrugineus</name>
    <name type="common">Red palm weevil</name>
    <name type="synonym">Curculio ferrugineus</name>
    <dbReference type="NCBI Taxonomy" id="354439"/>
    <lineage>
        <taxon>Eukaryota</taxon>
        <taxon>Metazoa</taxon>
        <taxon>Ecdysozoa</taxon>
        <taxon>Arthropoda</taxon>
        <taxon>Hexapoda</taxon>
        <taxon>Insecta</taxon>
        <taxon>Pterygota</taxon>
        <taxon>Neoptera</taxon>
        <taxon>Endopterygota</taxon>
        <taxon>Coleoptera</taxon>
        <taxon>Polyphaga</taxon>
        <taxon>Cucujiformia</taxon>
        <taxon>Curculionidae</taxon>
        <taxon>Dryophthorinae</taxon>
        <taxon>Rhynchophorus</taxon>
    </lineage>
</organism>
<feature type="transmembrane region" description="Helical" evidence="1">
    <location>
        <begin position="101"/>
        <end position="124"/>
    </location>
</feature>